<reference evidence="2" key="1">
    <citation type="journal article" date="2017" name="Nature">
        <title>The sunflower genome provides insights into oil metabolism, flowering and Asterid evolution.</title>
        <authorList>
            <person name="Badouin H."/>
            <person name="Gouzy J."/>
            <person name="Grassa C.J."/>
            <person name="Murat F."/>
            <person name="Staton S.E."/>
            <person name="Cottret L."/>
            <person name="Lelandais-Briere C."/>
            <person name="Owens G.L."/>
            <person name="Carrere S."/>
            <person name="Mayjonade B."/>
            <person name="Legrand L."/>
            <person name="Gill N."/>
            <person name="Kane N.C."/>
            <person name="Bowers J.E."/>
            <person name="Hubner S."/>
            <person name="Bellec A."/>
            <person name="Berard A."/>
            <person name="Berges H."/>
            <person name="Blanchet N."/>
            <person name="Boniface M.C."/>
            <person name="Brunel D."/>
            <person name="Catrice O."/>
            <person name="Chaidir N."/>
            <person name="Claudel C."/>
            <person name="Donnadieu C."/>
            <person name="Faraut T."/>
            <person name="Fievet G."/>
            <person name="Helmstetter N."/>
            <person name="King M."/>
            <person name="Knapp S.J."/>
            <person name="Lai Z."/>
            <person name="Le Paslier M.C."/>
            <person name="Lippi Y."/>
            <person name="Lorenzon L."/>
            <person name="Mandel J.R."/>
            <person name="Marage G."/>
            <person name="Marchand G."/>
            <person name="Marquand E."/>
            <person name="Bret-Mestries E."/>
            <person name="Morien E."/>
            <person name="Nambeesan S."/>
            <person name="Nguyen T."/>
            <person name="Pegot-Espagnet P."/>
            <person name="Pouilly N."/>
            <person name="Raftis F."/>
            <person name="Sallet E."/>
            <person name="Schiex T."/>
            <person name="Thomas J."/>
            <person name="Vandecasteele C."/>
            <person name="Vares D."/>
            <person name="Vear F."/>
            <person name="Vautrin S."/>
            <person name="Crespi M."/>
            <person name="Mangin B."/>
            <person name="Burke J.M."/>
            <person name="Salse J."/>
            <person name="Munos S."/>
            <person name="Vincourt P."/>
            <person name="Rieseberg L.H."/>
            <person name="Langlade N.B."/>
        </authorList>
    </citation>
    <scope>NUCLEOTIDE SEQUENCE [LARGE SCALE GENOMIC DNA]</scope>
    <source>
        <strain evidence="2">cv. SF193</strain>
    </source>
</reference>
<organism evidence="1 2">
    <name type="scientific">Helianthus annuus</name>
    <name type="common">Common sunflower</name>
    <dbReference type="NCBI Taxonomy" id="4232"/>
    <lineage>
        <taxon>Eukaryota</taxon>
        <taxon>Viridiplantae</taxon>
        <taxon>Streptophyta</taxon>
        <taxon>Embryophyta</taxon>
        <taxon>Tracheophyta</taxon>
        <taxon>Spermatophyta</taxon>
        <taxon>Magnoliopsida</taxon>
        <taxon>eudicotyledons</taxon>
        <taxon>Gunneridae</taxon>
        <taxon>Pentapetalae</taxon>
        <taxon>asterids</taxon>
        <taxon>campanulids</taxon>
        <taxon>Asterales</taxon>
        <taxon>Asteraceae</taxon>
        <taxon>Asteroideae</taxon>
        <taxon>Heliantheae alliance</taxon>
        <taxon>Heliantheae</taxon>
        <taxon>Helianthus</taxon>
    </lineage>
</organism>
<dbReference type="Gene3D" id="3.40.50.720">
    <property type="entry name" value="NAD(P)-binding Rossmann-like Domain"/>
    <property type="match status" value="1"/>
</dbReference>
<proteinExistence type="predicted"/>
<name>A0A251V1H3_HELAN</name>
<evidence type="ECO:0000313" key="1">
    <source>
        <dbReference type="EMBL" id="OTG29465.1"/>
    </source>
</evidence>
<dbReference type="InParanoid" id="A0A251V1H3"/>
<protein>
    <submittedName>
        <fullName evidence="1">Putative NAD(P)-binding domain-containing protein</fullName>
    </submittedName>
</protein>
<dbReference type="AlphaFoldDB" id="A0A251V1H3"/>
<dbReference type="Proteomes" id="UP000215914">
    <property type="component" value="Chromosome 4"/>
</dbReference>
<accession>A0A251V1H3</accession>
<dbReference type="STRING" id="4232.A0A251V1H3"/>
<dbReference type="SUPFAM" id="SSF51735">
    <property type="entry name" value="NAD(P)-binding Rossmann-fold domains"/>
    <property type="match status" value="1"/>
</dbReference>
<dbReference type="EMBL" id="CM007893">
    <property type="protein sequence ID" value="OTG29465.1"/>
    <property type="molecule type" value="Genomic_DNA"/>
</dbReference>
<dbReference type="InterPro" id="IPR036291">
    <property type="entry name" value="NAD(P)-bd_dom_sf"/>
</dbReference>
<gene>
    <name evidence="1" type="ORF">HannXRQ_Chr04g0122571</name>
</gene>
<keyword evidence="2" id="KW-1185">Reference proteome</keyword>
<evidence type="ECO:0000313" key="2">
    <source>
        <dbReference type="Proteomes" id="UP000215914"/>
    </source>
</evidence>
<sequence length="69" mass="8061">MQKVCSSHHVKRLLEEGYYVITTIRSNAGDTTKYDMLTKTDFVHVDDVVRAHIHLLEYPHAKGRYICQK</sequence>